<proteinExistence type="predicted"/>
<evidence type="ECO:0000313" key="1">
    <source>
        <dbReference type="EMBL" id="MBB6439817.1"/>
    </source>
</evidence>
<accession>A0A7X0HLC8</accession>
<dbReference type="AlphaFoldDB" id="A0A7X0HLC8"/>
<dbReference type="EMBL" id="JACHEM010000029">
    <property type="protein sequence ID" value="MBB6439817.1"/>
    <property type="molecule type" value="Genomic_DNA"/>
</dbReference>
<protein>
    <submittedName>
        <fullName evidence="1">Uncharacterized protein</fullName>
    </submittedName>
</protein>
<keyword evidence="2" id="KW-1185">Reference proteome</keyword>
<evidence type="ECO:0000313" key="2">
    <source>
        <dbReference type="Proteomes" id="UP000540423"/>
    </source>
</evidence>
<gene>
    <name evidence="1" type="ORF">HNQ79_006329</name>
</gene>
<comment type="caution">
    <text evidence="1">The sequence shown here is derived from an EMBL/GenBank/DDBJ whole genome shotgun (WGS) entry which is preliminary data.</text>
</comment>
<organism evidence="1 2">
    <name type="scientific">Streptomyces candidus</name>
    <dbReference type="NCBI Taxonomy" id="67283"/>
    <lineage>
        <taxon>Bacteria</taxon>
        <taxon>Bacillati</taxon>
        <taxon>Actinomycetota</taxon>
        <taxon>Actinomycetes</taxon>
        <taxon>Kitasatosporales</taxon>
        <taxon>Streptomycetaceae</taxon>
        <taxon>Streptomyces</taxon>
    </lineage>
</organism>
<sequence>MSPSPYAVRVCAPAAKALDALPGHAADTVWDILAAAAADPWGFAQFDTDDDEGEDVRYAAVGQLSLTYWINRPLHSLTVLNIVWLG</sequence>
<name>A0A7X0HLC8_9ACTN</name>
<dbReference type="Proteomes" id="UP000540423">
    <property type="component" value="Unassembled WGS sequence"/>
</dbReference>
<dbReference type="RefSeq" id="WP_185036319.1">
    <property type="nucleotide sequence ID" value="NZ_BNBN01000025.1"/>
</dbReference>
<reference evidence="1 2" key="1">
    <citation type="submission" date="2020-08" db="EMBL/GenBank/DDBJ databases">
        <title>Genomic Encyclopedia of Type Strains, Phase IV (KMG-IV): sequencing the most valuable type-strain genomes for metagenomic binning, comparative biology and taxonomic classification.</title>
        <authorList>
            <person name="Goeker M."/>
        </authorList>
    </citation>
    <scope>NUCLEOTIDE SEQUENCE [LARGE SCALE GENOMIC DNA]</scope>
    <source>
        <strain evidence="1 2">DSM 40141</strain>
    </source>
</reference>